<dbReference type="Pfam" id="PF26098">
    <property type="entry name" value="Phage_Inh_C"/>
    <property type="match status" value="1"/>
</dbReference>
<organism evidence="3 4">
    <name type="scientific">Klebsiella phage vB_KpnM_BovinicusUrsus</name>
    <dbReference type="NCBI Taxonomy" id="2777352"/>
    <lineage>
        <taxon>Viruses</taxon>
        <taxon>Duplodnaviria</taxon>
        <taxon>Heunggongvirae</taxon>
        <taxon>Uroviricota</taxon>
        <taxon>Caudoviricetes</taxon>
        <taxon>Pantevenvirales</taxon>
        <taxon>Straboviridae</taxon>
        <taxon>Tevenvirinae</taxon>
        <taxon>Jiaodavirus</taxon>
        <taxon>Jiaodavirus jd18</taxon>
    </lineage>
</organism>
<gene>
    <name evidence="3" type="ORF">EVAN_70</name>
</gene>
<feature type="domain" description="Inh C-terminal" evidence="2">
    <location>
        <begin position="269"/>
        <end position="330"/>
    </location>
</feature>
<dbReference type="InterPro" id="IPR059055">
    <property type="entry name" value="Inh_C"/>
</dbReference>
<dbReference type="InterPro" id="IPR059054">
    <property type="entry name" value="Inh_N"/>
</dbReference>
<evidence type="ECO:0000259" key="1">
    <source>
        <dbReference type="Pfam" id="PF26097"/>
    </source>
</evidence>
<name>A0A7T3N7S4_9CAUD</name>
<protein>
    <submittedName>
        <fullName evidence="3">Putative inhibitor of prohead protease</fullName>
    </submittedName>
</protein>
<evidence type="ECO:0000313" key="3">
    <source>
        <dbReference type="EMBL" id="QPX73925.1"/>
    </source>
</evidence>
<evidence type="ECO:0000259" key="2">
    <source>
        <dbReference type="Pfam" id="PF26098"/>
    </source>
</evidence>
<dbReference type="Proteomes" id="UP000595743">
    <property type="component" value="Genome"/>
</dbReference>
<feature type="domain" description="Inh N-terminal" evidence="1">
    <location>
        <begin position="67"/>
        <end position="116"/>
    </location>
</feature>
<dbReference type="EMBL" id="MW021752">
    <property type="protein sequence ID" value="QPX73925.1"/>
    <property type="molecule type" value="Genomic_DNA"/>
</dbReference>
<sequence>MPITIFRVESVSIGFEAKIVSEFIENRVITLNMNMTKIFKFDLDVVHCTILSYKYKHIYTSHEAQLMLDKDYIKEIQALDKKEAKDKLDGYAQTFGIKLKKTRSFDNMVADLEKELAKLADEPMPEDNDGLSIADLIQADDEIEGKAVFKDEASDEAKLLFDAPVNAGIKIHDIDPGFYKETPKVNDPGFEVKTPSINDKGFYAEAPIGDSVIHIDDEGQVTNIPVSITDPEEFSKAMDKVVKIIKTDEIIELPENFSPNMQLLGKNPGYITLPWWIYQWIKDNPDWKSRPTSFEHPSAHQTLFSLIYYIKRNGSVMIRETRNSSFVTLK</sequence>
<proteinExistence type="predicted"/>
<evidence type="ECO:0000313" key="4">
    <source>
        <dbReference type="Proteomes" id="UP000595743"/>
    </source>
</evidence>
<accession>A0A7T3N7S4</accession>
<dbReference type="Pfam" id="PF26097">
    <property type="entry name" value="Phage_Inh_N"/>
    <property type="match status" value="1"/>
</dbReference>
<reference evidence="3 4" key="1">
    <citation type="submission" date="2020-09" db="EMBL/GenBank/DDBJ databases">
        <authorList>
            <person name="Kaiser E."/>
            <person name="Loertsher E."/>
            <person name="Boyd C."/>
            <person name="Allen K."/>
            <person name="Carter N."/>
            <person name="Sharma R."/>
            <person name="Flor S."/>
            <person name="Grose J."/>
        </authorList>
    </citation>
    <scope>NUCLEOTIDE SEQUENCE [LARGE SCALE GENOMIC DNA]</scope>
</reference>